<dbReference type="Pfam" id="PF01734">
    <property type="entry name" value="Patatin"/>
    <property type="match status" value="1"/>
</dbReference>
<sequence>MGEKVPLGTTRIGLALSGGGFRAAVFHLGIVRWLAEEHLLERVTQVSTVSGGSLVTGAIFSTAGGEWPSSSEFLQTVYSSPTFRRAQYGTSTAPVLRPEKTGASRATPWVTGSSGGTTLLTWPSRMPWRPRPLCRTSSAPSSSNCLRRGGGKNENMAIEPLYKPIEGLQGCDVLICGDASGPLGPPSGILSSLLKGRLASPRLFDIASDQIRALRSRMLMKAISQEIAGFLSGSALLRGSLRCRLVT</sequence>
<dbReference type="InterPro" id="IPR002641">
    <property type="entry name" value="PNPLA_dom"/>
</dbReference>
<name>A0ABZ0VSD5_9HYPH</name>
<evidence type="ECO:0000259" key="3">
    <source>
        <dbReference type="Pfam" id="PF01734"/>
    </source>
</evidence>
<dbReference type="InterPro" id="IPR016035">
    <property type="entry name" value="Acyl_Trfase/lysoPLipase"/>
</dbReference>
<organism evidence="4 5">
    <name type="scientific">Mesorhizobium huakuii</name>
    <dbReference type="NCBI Taxonomy" id="28104"/>
    <lineage>
        <taxon>Bacteria</taxon>
        <taxon>Pseudomonadati</taxon>
        <taxon>Pseudomonadota</taxon>
        <taxon>Alphaproteobacteria</taxon>
        <taxon>Hyphomicrobiales</taxon>
        <taxon>Phyllobacteriaceae</taxon>
        <taxon>Mesorhizobium</taxon>
    </lineage>
</organism>
<keyword evidence="5" id="KW-1185">Reference proteome</keyword>
<proteinExistence type="predicted"/>
<evidence type="ECO:0000313" key="5">
    <source>
        <dbReference type="Proteomes" id="UP001322481"/>
    </source>
</evidence>
<evidence type="ECO:0000313" key="4">
    <source>
        <dbReference type="EMBL" id="WQB99581.1"/>
    </source>
</evidence>
<evidence type="ECO:0000256" key="2">
    <source>
        <dbReference type="SAM" id="MobiDB-lite"/>
    </source>
</evidence>
<evidence type="ECO:0000256" key="1">
    <source>
        <dbReference type="ARBA" id="ARBA00023098"/>
    </source>
</evidence>
<dbReference type="Proteomes" id="UP001322481">
    <property type="component" value="Chromosome"/>
</dbReference>
<feature type="region of interest" description="Disordered" evidence="2">
    <location>
        <begin position="89"/>
        <end position="110"/>
    </location>
</feature>
<dbReference type="RefSeq" id="WP_322414370.1">
    <property type="nucleotide sequence ID" value="NZ_CP139858.1"/>
</dbReference>
<dbReference type="Gene3D" id="3.40.1090.10">
    <property type="entry name" value="Cytosolic phospholipase A2 catalytic domain"/>
    <property type="match status" value="1"/>
</dbReference>
<dbReference type="SUPFAM" id="SSF52151">
    <property type="entry name" value="FabD/lysophospholipase-like"/>
    <property type="match status" value="1"/>
</dbReference>
<accession>A0ABZ0VSD5</accession>
<reference evidence="4 5" key="1">
    <citation type="submission" date="2023-11" db="EMBL/GenBank/DDBJ databases">
        <authorList>
            <person name="Panchal A.K."/>
            <person name="Meaney J.S."/>
            <person name="Karas B.J."/>
            <person name="diCenzo G.C."/>
        </authorList>
    </citation>
    <scope>NUCLEOTIDE SEQUENCE [LARGE SCALE GENOMIC DNA]</scope>
    <source>
        <strain evidence="4 5">NZP2235</strain>
    </source>
</reference>
<dbReference type="EMBL" id="CP139858">
    <property type="protein sequence ID" value="WQB99581.1"/>
    <property type="molecule type" value="Genomic_DNA"/>
</dbReference>
<feature type="domain" description="PNPLA" evidence="3">
    <location>
        <begin position="14"/>
        <end position="62"/>
    </location>
</feature>
<protein>
    <submittedName>
        <fullName evidence="4">Patatin-like phospholipase family protein</fullName>
    </submittedName>
</protein>
<keyword evidence="1" id="KW-0443">Lipid metabolism</keyword>
<gene>
    <name evidence="4" type="ORF">U0R22_003765</name>
</gene>